<feature type="compositionally biased region" description="Low complexity" evidence="1">
    <location>
        <begin position="292"/>
        <end position="301"/>
    </location>
</feature>
<name>A0A448WI85_9PLAT</name>
<sequence length="476" mass="50655">MQLTPTRISELELASDPDYHYGSALQKSSSFLGSTASPNVCTAIFTGNSGVGASTTRLTVSNASIPPLTPSIYATPRRLSSFPLPVTTTACLQAKTLEQTQVEPTHAPAPSMSRLAHAALTSLLISLGDRAFLNQFPGKAAINSTKPEASQQHRKYKPTCNEAAAFTSGQIGNILNLHAHLSNHLDTKFMTPASSSGPSSSDSTQLLMTPCFPGFSSATQDSEDLLLNKTHVIIEGPILYSRAPIHLSLPQHPSKSDHAQSSCSVGVGYFGNEQPPLPTRLTSSERIEPDYSSKVAESSSSVLKTRVPSPPPRITVPVSNCHYVSGLSTTTLDKNNVGETLTSNHLQPCSFATSTTSTGLSVTRNLILSPYSASLITHFPAASPPLSSLPLLPCVNVTPLLNNSQASTGQLPMLLNFVSTRPSSTNMDVHPLNEQPHMASSCSRQWPDVPESIATSRFNSHVQVQRPLPASFHGDA</sequence>
<accession>A0A448WI85</accession>
<evidence type="ECO:0000313" key="3">
    <source>
        <dbReference type="Proteomes" id="UP000784294"/>
    </source>
</evidence>
<feature type="non-terminal residue" evidence="2">
    <location>
        <position position="476"/>
    </location>
</feature>
<dbReference type="Proteomes" id="UP000784294">
    <property type="component" value="Unassembled WGS sequence"/>
</dbReference>
<evidence type="ECO:0000256" key="1">
    <source>
        <dbReference type="SAM" id="MobiDB-lite"/>
    </source>
</evidence>
<keyword evidence="3" id="KW-1185">Reference proteome</keyword>
<protein>
    <submittedName>
        <fullName evidence="2">Uncharacterized protein</fullName>
    </submittedName>
</protein>
<proteinExistence type="predicted"/>
<evidence type="ECO:0000313" key="2">
    <source>
        <dbReference type="EMBL" id="VEL12351.1"/>
    </source>
</evidence>
<dbReference type="AlphaFoldDB" id="A0A448WI85"/>
<reference evidence="2" key="1">
    <citation type="submission" date="2018-11" db="EMBL/GenBank/DDBJ databases">
        <authorList>
            <consortium name="Pathogen Informatics"/>
        </authorList>
    </citation>
    <scope>NUCLEOTIDE SEQUENCE</scope>
</reference>
<comment type="caution">
    <text evidence="2">The sequence shown here is derived from an EMBL/GenBank/DDBJ whole genome shotgun (WGS) entry which is preliminary data.</text>
</comment>
<gene>
    <name evidence="2" type="ORF">PXEA_LOCUS5791</name>
</gene>
<dbReference type="EMBL" id="CAAALY010014534">
    <property type="protein sequence ID" value="VEL12351.1"/>
    <property type="molecule type" value="Genomic_DNA"/>
</dbReference>
<feature type="region of interest" description="Disordered" evidence="1">
    <location>
        <begin position="276"/>
        <end position="309"/>
    </location>
</feature>
<organism evidence="2 3">
    <name type="scientific">Protopolystoma xenopodis</name>
    <dbReference type="NCBI Taxonomy" id="117903"/>
    <lineage>
        <taxon>Eukaryota</taxon>
        <taxon>Metazoa</taxon>
        <taxon>Spiralia</taxon>
        <taxon>Lophotrochozoa</taxon>
        <taxon>Platyhelminthes</taxon>
        <taxon>Monogenea</taxon>
        <taxon>Polyopisthocotylea</taxon>
        <taxon>Polystomatidea</taxon>
        <taxon>Polystomatidae</taxon>
        <taxon>Protopolystoma</taxon>
    </lineage>
</organism>